<dbReference type="RefSeq" id="WP_168885763.1">
    <property type="nucleotide sequence ID" value="NZ_JABAIL010000028.1"/>
</dbReference>
<evidence type="ECO:0000313" key="1">
    <source>
        <dbReference type="EMBL" id="NLR95058.1"/>
    </source>
</evidence>
<dbReference type="AlphaFoldDB" id="A0A7X8XZH2"/>
<sequence>MEFEIYESVYEQIEQGSLHKGIEIIENELLKQSETIFYKLIGLKCFIDNSEYIADELEKFTMESNKLIE</sequence>
<keyword evidence="2" id="KW-1185">Reference proteome</keyword>
<comment type="caution">
    <text evidence="1">The sequence shown here is derived from an EMBL/GenBank/DDBJ whole genome shotgun (WGS) entry which is preliminary data.</text>
</comment>
<organism evidence="1 2">
    <name type="scientific">Flammeovirga agarivorans</name>
    <dbReference type="NCBI Taxonomy" id="2726742"/>
    <lineage>
        <taxon>Bacteria</taxon>
        <taxon>Pseudomonadati</taxon>
        <taxon>Bacteroidota</taxon>
        <taxon>Cytophagia</taxon>
        <taxon>Cytophagales</taxon>
        <taxon>Flammeovirgaceae</taxon>
        <taxon>Flammeovirga</taxon>
    </lineage>
</organism>
<proteinExistence type="predicted"/>
<protein>
    <submittedName>
        <fullName evidence="1">Uncharacterized protein</fullName>
    </submittedName>
</protein>
<dbReference type="Proteomes" id="UP000585050">
    <property type="component" value="Unassembled WGS sequence"/>
</dbReference>
<gene>
    <name evidence="1" type="ORF">HGP29_27915</name>
</gene>
<dbReference type="EMBL" id="JABAIL010000028">
    <property type="protein sequence ID" value="NLR95058.1"/>
    <property type="molecule type" value="Genomic_DNA"/>
</dbReference>
<evidence type="ECO:0000313" key="2">
    <source>
        <dbReference type="Proteomes" id="UP000585050"/>
    </source>
</evidence>
<accession>A0A7X8XZH2</accession>
<reference evidence="1 2" key="1">
    <citation type="submission" date="2020-04" db="EMBL/GenBank/DDBJ databases">
        <title>Flammeovirga sp. SR4, a novel species isolated from seawater.</title>
        <authorList>
            <person name="Wang X."/>
        </authorList>
    </citation>
    <scope>NUCLEOTIDE SEQUENCE [LARGE SCALE GENOMIC DNA]</scope>
    <source>
        <strain evidence="1 2">SR4</strain>
    </source>
</reference>
<name>A0A7X8XZH2_9BACT</name>